<gene>
    <name evidence="1" type="ORF">LCGC14_0208060</name>
</gene>
<comment type="caution">
    <text evidence="1">The sequence shown here is derived from an EMBL/GenBank/DDBJ whole genome shotgun (WGS) entry which is preliminary data.</text>
</comment>
<reference evidence="1" key="1">
    <citation type="journal article" date="2015" name="Nature">
        <title>Complex archaea that bridge the gap between prokaryotes and eukaryotes.</title>
        <authorList>
            <person name="Spang A."/>
            <person name="Saw J.H."/>
            <person name="Jorgensen S.L."/>
            <person name="Zaremba-Niedzwiedzka K."/>
            <person name="Martijn J."/>
            <person name="Lind A.E."/>
            <person name="van Eijk R."/>
            <person name="Schleper C."/>
            <person name="Guy L."/>
            <person name="Ettema T.J."/>
        </authorList>
    </citation>
    <scope>NUCLEOTIDE SEQUENCE</scope>
</reference>
<evidence type="ECO:0000313" key="1">
    <source>
        <dbReference type="EMBL" id="KKN92315.1"/>
    </source>
</evidence>
<accession>A0A0F9UGI6</accession>
<dbReference type="EMBL" id="LAZR01000095">
    <property type="protein sequence ID" value="KKN92315.1"/>
    <property type="molecule type" value="Genomic_DNA"/>
</dbReference>
<sequence>MSPPLKSEVDRMATKWTTITFIQAFLQGKLGRKRVHGTYRVLDGDHCKVLVRATTNYGRPSGNDLIAINLDTAKERVSFFHSHNTSCFTYRMNKVLDTYPSPKLPATVLNEADGELLASGVIDFNDNEMLIEIGDKPYLLYRKKGVKDAVVLWEGVNTFSELDAIPARAATISEAKELIKDPPGAVQLCGIWWAHKQPVGFQPPALDDSILKVLSGPVNPLEHGYKLEDCSIYAGGSPDCTIQTLVPYPELLDSSLDSRAKGYLDARDTWNETCNALTTRVPPEYKGLTIKKNRYSLNATRYERTGAILRTSEGVFVKGIITNKEDWDNKQKLDSWYKLDSKVNRIKL</sequence>
<proteinExistence type="predicted"/>
<name>A0A0F9UGI6_9ZZZZ</name>
<organism evidence="1">
    <name type="scientific">marine sediment metagenome</name>
    <dbReference type="NCBI Taxonomy" id="412755"/>
    <lineage>
        <taxon>unclassified sequences</taxon>
        <taxon>metagenomes</taxon>
        <taxon>ecological metagenomes</taxon>
    </lineage>
</organism>
<dbReference type="AlphaFoldDB" id="A0A0F9UGI6"/>
<protein>
    <submittedName>
        <fullName evidence="1">Uncharacterized protein</fullName>
    </submittedName>
</protein>